<reference evidence="9" key="1">
    <citation type="submission" date="2023-11" db="EMBL/GenBank/DDBJ databases">
        <title>WGS of Aeromonas in Northern Israel.</title>
        <authorList>
            <person name="Hershko Y."/>
        </authorList>
    </citation>
    <scope>NUCLEOTIDE SEQUENCE</scope>
    <source>
        <strain evidence="9">77416</strain>
    </source>
</reference>
<dbReference type="InterPro" id="IPR002656">
    <property type="entry name" value="Acyl_transf_3_dom"/>
</dbReference>
<evidence type="ECO:0000256" key="4">
    <source>
        <dbReference type="ARBA" id="ARBA00022692"/>
    </source>
</evidence>
<comment type="caution">
    <text evidence="9">The sequence shown here is derived from an EMBL/GenBank/DDBJ whole genome shotgun (WGS) entry which is preliminary data.</text>
</comment>
<feature type="transmembrane region" description="Helical" evidence="7">
    <location>
        <begin position="195"/>
        <end position="213"/>
    </location>
</feature>
<dbReference type="Pfam" id="PF01757">
    <property type="entry name" value="Acyl_transf_3"/>
    <property type="match status" value="1"/>
</dbReference>
<dbReference type="GO" id="GO:0016413">
    <property type="term" value="F:O-acetyltransferase activity"/>
    <property type="evidence" value="ECO:0007669"/>
    <property type="project" value="TreeGrafter"/>
</dbReference>
<feature type="transmembrane region" description="Helical" evidence="7">
    <location>
        <begin position="43"/>
        <end position="64"/>
    </location>
</feature>
<keyword evidence="9" id="KW-0808">Transferase</keyword>
<dbReference type="GO" id="GO:0005886">
    <property type="term" value="C:plasma membrane"/>
    <property type="evidence" value="ECO:0007669"/>
    <property type="project" value="UniProtKB-SubCell"/>
</dbReference>
<gene>
    <name evidence="9" type="ORF">SJS77_05125</name>
</gene>
<evidence type="ECO:0000256" key="7">
    <source>
        <dbReference type="SAM" id="Phobius"/>
    </source>
</evidence>
<feature type="transmembrane region" description="Helical" evidence="7">
    <location>
        <begin position="311"/>
        <end position="334"/>
    </location>
</feature>
<keyword evidence="4 7" id="KW-0812">Transmembrane</keyword>
<dbReference type="EMBL" id="JAWZVU010000030">
    <property type="protein sequence ID" value="MDX7719858.1"/>
    <property type="molecule type" value="Genomic_DNA"/>
</dbReference>
<dbReference type="GO" id="GO:0009246">
    <property type="term" value="P:enterobacterial common antigen biosynthetic process"/>
    <property type="evidence" value="ECO:0007669"/>
    <property type="project" value="TreeGrafter"/>
</dbReference>
<evidence type="ECO:0000256" key="6">
    <source>
        <dbReference type="ARBA" id="ARBA00023136"/>
    </source>
</evidence>
<evidence type="ECO:0000313" key="10">
    <source>
        <dbReference type="Proteomes" id="UP001277183"/>
    </source>
</evidence>
<comment type="subcellular location">
    <subcellularLocation>
        <location evidence="1">Cell membrane</location>
        <topology evidence="1">Multi-pass membrane protein</topology>
    </subcellularLocation>
</comment>
<name>A0AAW9EUX1_AERCA</name>
<feature type="transmembrane region" description="Helical" evidence="7">
    <location>
        <begin position="166"/>
        <end position="183"/>
    </location>
</feature>
<comment type="similarity">
    <text evidence="2">Belongs to the acyltransferase 3 family.</text>
</comment>
<keyword evidence="6 7" id="KW-0472">Membrane</keyword>
<evidence type="ECO:0000256" key="5">
    <source>
        <dbReference type="ARBA" id="ARBA00022989"/>
    </source>
</evidence>
<evidence type="ECO:0000256" key="1">
    <source>
        <dbReference type="ARBA" id="ARBA00004651"/>
    </source>
</evidence>
<keyword evidence="3" id="KW-1003">Cell membrane</keyword>
<evidence type="ECO:0000256" key="3">
    <source>
        <dbReference type="ARBA" id="ARBA00022475"/>
    </source>
</evidence>
<protein>
    <submittedName>
        <fullName evidence="9">Acyltransferase</fullName>
        <ecNumber evidence="9">2.3.-.-</ecNumber>
    </submittedName>
</protein>
<feature type="transmembrane region" description="Helical" evidence="7">
    <location>
        <begin position="244"/>
        <end position="266"/>
    </location>
</feature>
<dbReference type="PANTHER" id="PTHR40074:SF2">
    <property type="entry name" value="O-ACETYLTRANSFERASE WECH"/>
    <property type="match status" value="1"/>
</dbReference>
<keyword evidence="5 7" id="KW-1133">Transmembrane helix</keyword>
<proteinExistence type="inferred from homology"/>
<evidence type="ECO:0000256" key="2">
    <source>
        <dbReference type="ARBA" id="ARBA00007400"/>
    </source>
</evidence>
<dbReference type="AlphaFoldDB" id="A0AAW9EUX1"/>
<accession>A0AAW9EUX1</accession>
<dbReference type="EC" id="2.3.-.-" evidence="9"/>
<evidence type="ECO:0000313" key="9">
    <source>
        <dbReference type="EMBL" id="MDX7719858.1"/>
    </source>
</evidence>
<keyword evidence="9" id="KW-0012">Acyltransferase</keyword>
<feature type="transmembrane region" description="Helical" evidence="7">
    <location>
        <begin position="273"/>
        <end position="299"/>
    </location>
</feature>
<feature type="transmembrane region" description="Helical" evidence="7">
    <location>
        <begin position="85"/>
        <end position="106"/>
    </location>
</feature>
<feature type="transmembrane region" description="Helical" evidence="7">
    <location>
        <begin position="220"/>
        <end position="238"/>
    </location>
</feature>
<feature type="transmembrane region" description="Helical" evidence="7">
    <location>
        <begin position="136"/>
        <end position="154"/>
    </location>
</feature>
<feature type="domain" description="Acyltransferase 3" evidence="8">
    <location>
        <begin position="8"/>
        <end position="323"/>
    </location>
</feature>
<evidence type="ECO:0000259" key="8">
    <source>
        <dbReference type="Pfam" id="PF01757"/>
    </source>
</evidence>
<dbReference type="RefSeq" id="WP_080989948.1">
    <property type="nucleotide sequence ID" value="NZ_AP024136.1"/>
</dbReference>
<dbReference type="Proteomes" id="UP001277183">
    <property type="component" value="Unassembled WGS sequence"/>
</dbReference>
<sequence length="346" mass="40387">MNKREIHLDVIRIVACLAVILFHYNVYLLYADPKVARIGEISYLHQTVGDIAISLFIILSGFALTISQGKVTDNFSYLDFYKRRFLGIYPSFWISYLIVAAVFLLVGQSFGDGQWWKLLLSLIGLDGFFLYRMQNYYLVGEWYTGYMLITYLLYPFLKKLFDKTPLYCWLIVLAIFISLNAVYDKLFDVYINCNPIMRMPEILFGITFATYIINNRSNEIWLSIISLFVLVFSSYLYNVLPPQLYMLVIGVSIFSIMSLLFSFIRYNDIVSNFIVKISSLTFLAFLFHHQIIYAVFRIFDYRSLDYQQKVALLVFCVLASFYVAKEVAPLVNSFTRLLKSKMLKNS</sequence>
<dbReference type="PANTHER" id="PTHR40074">
    <property type="entry name" value="O-ACETYLTRANSFERASE WECH"/>
    <property type="match status" value="1"/>
</dbReference>
<organism evidence="9 10">
    <name type="scientific">Aeromonas caviae</name>
    <name type="common">Aeromonas punctata</name>
    <dbReference type="NCBI Taxonomy" id="648"/>
    <lineage>
        <taxon>Bacteria</taxon>
        <taxon>Pseudomonadati</taxon>
        <taxon>Pseudomonadota</taxon>
        <taxon>Gammaproteobacteria</taxon>
        <taxon>Aeromonadales</taxon>
        <taxon>Aeromonadaceae</taxon>
        <taxon>Aeromonas</taxon>
    </lineage>
</organism>
<feature type="transmembrane region" description="Helical" evidence="7">
    <location>
        <begin position="12"/>
        <end position="31"/>
    </location>
</feature>